<name>A0A1H7WEG0_9BACT</name>
<dbReference type="Pfam" id="PF13607">
    <property type="entry name" value="Succ_CoA_lig"/>
    <property type="match status" value="1"/>
</dbReference>
<dbReference type="Pfam" id="PF13549">
    <property type="entry name" value="ATP-grasp_5"/>
    <property type="match status" value="1"/>
</dbReference>
<keyword evidence="6" id="KW-0808">Transferase</keyword>
<evidence type="ECO:0000259" key="5">
    <source>
        <dbReference type="PROSITE" id="PS50975"/>
    </source>
</evidence>
<accession>A0A1H7WEG0</accession>
<dbReference type="InterPro" id="IPR011761">
    <property type="entry name" value="ATP-grasp"/>
</dbReference>
<proteinExistence type="predicted"/>
<dbReference type="EMBL" id="FOBS01000006">
    <property type="protein sequence ID" value="SEM19455.1"/>
    <property type="molecule type" value="Genomic_DNA"/>
</dbReference>
<dbReference type="RefSeq" id="WP_093882792.1">
    <property type="nucleotide sequence ID" value="NZ_FOBS01000006.1"/>
</dbReference>
<dbReference type="Pfam" id="PF13380">
    <property type="entry name" value="CoA_binding_2"/>
    <property type="match status" value="1"/>
</dbReference>
<evidence type="ECO:0000256" key="4">
    <source>
        <dbReference type="PROSITE-ProRule" id="PRU00409"/>
    </source>
</evidence>
<evidence type="ECO:0000313" key="6">
    <source>
        <dbReference type="EMBL" id="SEM19455.1"/>
    </source>
</evidence>
<dbReference type="Proteomes" id="UP000198744">
    <property type="component" value="Unassembled WGS sequence"/>
</dbReference>
<dbReference type="GO" id="GO:0046872">
    <property type="term" value="F:metal ion binding"/>
    <property type="evidence" value="ECO:0007669"/>
    <property type="project" value="InterPro"/>
</dbReference>
<sequence>MFDALFNPKSVAILGASEREFNIGNRVVKNLVEYGYTGAIYPINAKVDALYGQKTYTSILDVPTDVDVVHVAIAARHVPQAIDDCGKKNVKYLIMNGGGFSEIGPVGAAIEADCMARAKKHGIRIFGPNCQGVINTDPAVKAYCNFTFTFPKPGHVSILSLSGGMASLLHQAIFDMGIGTRLYATNGNACDISIPELLEYYGNDEKTRVILLYVEGIRDPKEFLRVARKVAAKKPILVMKAGRTMEGAKAAASHTGGLAKEDLSADLIFEKAGMIVFDDEEKLCQAAAVFASQPVPRGGRVGMICNTGGPAVIATDVLVQNGLTIPTLSDKAQAILKESLFPEASIRNPVDVLATGTGKHFRITLDTLMDDDGIDSILIHFVTPPFVNTNEIAQEIVEVNRQKRKPIICNFMTDKGQWQETLRILTEGEVVCYDFPSTCGQALAALTKYGETRNRKESKVKTFTDVDRQKAETILEGVNASGRKLLNADEVYGVLSAYGIPVAPWRTAGSPDEAARHATEIGFPVALKADAPTIAHKTDLGGVVLNLGDEQAIREEAQKMAVNLSGHDLKFLVQKYLPGGKEIIVGSKADDDAGHLVMAGLGGVYVDIFKDINFKLAPVTCTEAEDMLSSLKAAPLLGEVRGDKAINREAVIEIIQRVSQLVADLPAIQEMDLNPVLATDAGSVVVDAVIHL</sequence>
<dbReference type="PANTHER" id="PTHR43334">
    <property type="entry name" value="ACETATE--COA LIGASE [ADP-FORMING]"/>
    <property type="match status" value="1"/>
</dbReference>
<dbReference type="InterPro" id="IPR013815">
    <property type="entry name" value="ATP_grasp_subdomain_1"/>
</dbReference>
<dbReference type="AlphaFoldDB" id="A0A1H7WEG0"/>
<protein>
    <submittedName>
        <fullName evidence="6">Acetyltransferase</fullName>
    </submittedName>
</protein>
<dbReference type="Gene3D" id="3.40.50.720">
    <property type="entry name" value="NAD(P)-binding Rossmann-like Domain"/>
    <property type="match status" value="1"/>
</dbReference>
<dbReference type="InterPro" id="IPR051538">
    <property type="entry name" value="Acyl-CoA_Synth/Transferase"/>
</dbReference>
<dbReference type="Pfam" id="PF19045">
    <property type="entry name" value="Ligase_CoA_2"/>
    <property type="match status" value="1"/>
</dbReference>
<dbReference type="InterPro" id="IPR003781">
    <property type="entry name" value="CoA-bd"/>
</dbReference>
<reference evidence="6 7" key="1">
    <citation type="submission" date="2016-10" db="EMBL/GenBank/DDBJ databases">
        <authorList>
            <person name="de Groot N.N."/>
        </authorList>
    </citation>
    <scope>NUCLEOTIDE SEQUENCE [LARGE SCALE GENOMIC DNA]</scope>
    <source>
        <strain evidence="6 7">DSM 8423</strain>
    </source>
</reference>
<dbReference type="SUPFAM" id="SSF51735">
    <property type="entry name" value="NAD(P)-binding Rossmann-fold domains"/>
    <property type="match status" value="1"/>
</dbReference>
<dbReference type="InterPro" id="IPR036291">
    <property type="entry name" value="NAD(P)-bd_dom_sf"/>
</dbReference>
<feature type="domain" description="ATP-grasp" evidence="5">
    <location>
        <begin position="492"/>
        <end position="690"/>
    </location>
</feature>
<keyword evidence="3 4" id="KW-0067">ATP-binding</keyword>
<keyword evidence="1" id="KW-0436">Ligase</keyword>
<dbReference type="Gene3D" id="3.30.1490.20">
    <property type="entry name" value="ATP-grasp fold, A domain"/>
    <property type="match status" value="1"/>
</dbReference>
<evidence type="ECO:0000256" key="1">
    <source>
        <dbReference type="ARBA" id="ARBA00022598"/>
    </source>
</evidence>
<dbReference type="InterPro" id="IPR016102">
    <property type="entry name" value="Succinyl-CoA_synth-like"/>
</dbReference>
<dbReference type="SUPFAM" id="SSF56059">
    <property type="entry name" value="Glutathione synthetase ATP-binding domain-like"/>
    <property type="match status" value="1"/>
</dbReference>
<dbReference type="OrthoDB" id="9791027at2"/>
<gene>
    <name evidence="6" type="ORF">SAMN04489760_10687</name>
</gene>
<dbReference type="SUPFAM" id="SSF52210">
    <property type="entry name" value="Succinyl-CoA synthetase domains"/>
    <property type="match status" value="2"/>
</dbReference>
<evidence type="ECO:0000256" key="2">
    <source>
        <dbReference type="ARBA" id="ARBA00022741"/>
    </source>
</evidence>
<dbReference type="GO" id="GO:0016740">
    <property type="term" value="F:transferase activity"/>
    <property type="evidence" value="ECO:0007669"/>
    <property type="project" value="UniProtKB-KW"/>
</dbReference>
<dbReference type="SMART" id="SM00881">
    <property type="entry name" value="CoA_binding"/>
    <property type="match status" value="1"/>
</dbReference>
<keyword evidence="7" id="KW-1185">Reference proteome</keyword>
<dbReference type="InterPro" id="IPR032875">
    <property type="entry name" value="Succ_CoA_lig_flav_dom"/>
</dbReference>
<dbReference type="PROSITE" id="PS50975">
    <property type="entry name" value="ATP_GRASP"/>
    <property type="match status" value="1"/>
</dbReference>
<dbReference type="InterPro" id="IPR043938">
    <property type="entry name" value="Ligase_CoA_dom"/>
</dbReference>
<keyword evidence="2 4" id="KW-0547">Nucleotide-binding</keyword>
<dbReference type="GO" id="GO:0043758">
    <property type="term" value="F:acetate-CoA ligase (ADP-forming) activity"/>
    <property type="evidence" value="ECO:0007669"/>
    <property type="project" value="InterPro"/>
</dbReference>
<dbReference type="Gene3D" id="3.40.50.261">
    <property type="entry name" value="Succinyl-CoA synthetase domains"/>
    <property type="match status" value="2"/>
</dbReference>
<dbReference type="STRING" id="43775.SAMN04489760_10687"/>
<dbReference type="GO" id="GO:0005524">
    <property type="term" value="F:ATP binding"/>
    <property type="evidence" value="ECO:0007669"/>
    <property type="project" value="UniProtKB-UniRule"/>
</dbReference>
<evidence type="ECO:0000313" key="7">
    <source>
        <dbReference type="Proteomes" id="UP000198744"/>
    </source>
</evidence>
<dbReference type="PANTHER" id="PTHR43334:SF1">
    <property type="entry name" value="3-HYDROXYPROPIONATE--COA LIGASE [ADP-FORMING]"/>
    <property type="match status" value="1"/>
</dbReference>
<evidence type="ECO:0000256" key="3">
    <source>
        <dbReference type="ARBA" id="ARBA00022840"/>
    </source>
</evidence>
<dbReference type="Gene3D" id="3.30.470.20">
    <property type="entry name" value="ATP-grasp fold, B domain"/>
    <property type="match status" value="1"/>
</dbReference>
<organism evidence="6 7">
    <name type="scientific">Syntrophus gentianae</name>
    <dbReference type="NCBI Taxonomy" id="43775"/>
    <lineage>
        <taxon>Bacteria</taxon>
        <taxon>Pseudomonadati</taxon>
        <taxon>Thermodesulfobacteriota</taxon>
        <taxon>Syntrophia</taxon>
        <taxon>Syntrophales</taxon>
        <taxon>Syntrophaceae</taxon>
        <taxon>Syntrophus</taxon>
    </lineage>
</organism>